<organism evidence="1 2">
    <name type="scientific">Faecalibacterium gallinarum</name>
    <dbReference type="NCBI Taxonomy" id="2903556"/>
    <lineage>
        <taxon>Bacteria</taxon>
        <taxon>Bacillati</taxon>
        <taxon>Bacillota</taxon>
        <taxon>Clostridia</taxon>
        <taxon>Eubacteriales</taxon>
        <taxon>Oscillospiraceae</taxon>
        <taxon>Faecalibacterium</taxon>
    </lineage>
</organism>
<proteinExistence type="predicted"/>
<sequence>MTLNELNHISEAAAAAAHYDPSKGCAVIELWQLDRILYATNYGPDSAVVPSLNTNEVAAHGKNDR</sequence>
<keyword evidence="2" id="KW-1185">Reference proteome</keyword>
<dbReference type="RefSeq" id="WP_238317669.1">
    <property type="nucleotide sequence ID" value="NZ_BQKV01000098.1"/>
</dbReference>
<dbReference type="Proteomes" id="UP001055185">
    <property type="component" value="Unassembled WGS sequence"/>
</dbReference>
<evidence type="ECO:0000313" key="1">
    <source>
        <dbReference type="EMBL" id="GJN65452.1"/>
    </source>
</evidence>
<comment type="caution">
    <text evidence="1">The sequence shown here is derived from an EMBL/GenBank/DDBJ whole genome shotgun (WGS) entry which is preliminary data.</text>
</comment>
<evidence type="ECO:0000313" key="2">
    <source>
        <dbReference type="Proteomes" id="UP001055185"/>
    </source>
</evidence>
<protein>
    <submittedName>
        <fullName evidence="1">Uncharacterized protein</fullName>
    </submittedName>
</protein>
<gene>
    <name evidence="1" type="ORF">JCM17207_20770</name>
</gene>
<accession>A0AA37J016</accession>
<dbReference type="EMBL" id="BQKV01000098">
    <property type="protein sequence ID" value="GJN65452.1"/>
    <property type="molecule type" value="Genomic_DNA"/>
</dbReference>
<name>A0AA37J016_9FIRM</name>
<reference evidence="1" key="1">
    <citation type="journal article" date="2022" name="Int. J. Syst. Evol. Microbiol.">
        <title>Genome-based, phenotypic and chemotaxonomic classification of Faecalibacterium strains: proposal of three novel species Faecalibacterium duncaniae sp. nov., Faecalibacterium hattorii sp. nov. and Faecalibacterium gallinarum sp. nov. .</title>
        <authorList>
            <person name="Sakamoto M."/>
            <person name="Sakurai N."/>
            <person name="Tanno H."/>
            <person name="Iino T."/>
            <person name="Ohkuma M."/>
            <person name="Endo A."/>
        </authorList>
    </citation>
    <scope>NUCLEOTIDE SEQUENCE</scope>
    <source>
        <strain evidence="1">JCM 17207</strain>
    </source>
</reference>
<dbReference type="AlphaFoldDB" id="A0AA37J016"/>